<evidence type="ECO:0000313" key="2">
    <source>
        <dbReference type="EMBL" id="SMC08837.1"/>
    </source>
</evidence>
<evidence type="ECO:0000313" key="3">
    <source>
        <dbReference type="Proteomes" id="UP000192602"/>
    </source>
</evidence>
<gene>
    <name evidence="2" type="ORF">SAMN05660197_0611</name>
</gene>
<dbReference type="PANTHER" id="PTHR30399:SF1">
    <property type="entry name" value="UTP PYROPHOSPHATASE"/>
    <property type="match status" value="1"/>
</dbReference>
<dbReference type="InterPro" id="IPR002725">
    <property type="entry name" value="YgjP-like_metallopeptidase"/>
</dbReference>
<dbReference type="STRING" id="1069081.SAMN05660197_0611"/>
<dbReference type="EMBL" id="FWWZ01000001">
    <property type="protein sequence ID" value="SMC08837.1"/>
    <property type="molecule type" value="Genomic_DNA"/>
</dbReference>
<dbReference type="RefSeq" id="WP_084275097.1">
    <property type="nucleotide sequence ID" value="NZ_AP026671.1"/>
</dbReference>
<dbReference type="CDD" id="cd07344">
    <property type="entry name" value="M48_yhfN_like"/>
    <property type="match status" value="1"/>
</dbReference>
<evidence type="ECO:0000259" key="1">
    <source>
        <dbReference type="Pfam" id="PF01863"/>
    </source>
</evidence>
<dbReference type="OrthoDB" id="5321643at2"/>
<name>A0A1W1WRC0_9BACT</name>
<accession>A0A1W1WRC0</accession>
<dbReference type="PANTHER" id="PTHR30399">
    <property type="entry name" value="UNCHARACTERIZED PROTEIN YGJP"/>
    <property type="match status" value="1"/>
</dbReference>
<reference evidence="3" key="1">
    <citation type="submission" date="2017-04" db="EMBL/GenBank/DDBJ databases">
        <authorList>
            <person name="Varghese N."/>
            <person name="Submissions S."/>
        </authorList>
    </citation>
    <scope>NUCLEOTIDE SEQUENCE [LARGE SCALE GENOMIC DNA]</scope>
    <source>
        <strain evidence="3">DSM 16512</strain>
    </source>
</reference>
<protein>
    <recommendedName>
        <fullName evidence="1">YgjP-like metallopeptidase domain-containing protein</fullName>
    </recommendedName>
</protein>
<proteinExistence type="predicted"/>
<dbReference type="AlphaFoldDB" id="A0A1W1WRC0"/>
<dbReference type="InterPro" id="IPR053136">
    <property type="entry name" value="UTP_pyrophosphatase-like"/>
</dbReference>
<sequence length="195" mass="23459">MKYTIVRERRKSIRGFVKNGEIIIKAPLFLPSSVIESFFQKHKDYFARKLQRDYFYYLGVRHKIVKQEKGYILKGDTFYSDENIEQNIESFLIQKAREYLLPCTHKLVESFGEEVNLIKISKAKTRWGSCSSKRNINLSYRLMMLPPRVIDYVIIHEICHLRHMHHGKEFWKLVASRCPLYKEREKELKDFCLYI</sequence>
<feature type="domain" description="YgjP-like metallopeptidase" evidence="1">
    <location>
        <begin position="17"/>
        <end position="190"/>
    </location>
</feature>
<dbReference type="Pfam" id="PF01863">
    <property type="entry name" value="YgjP-like"/>
    <property type="match status" value="1"/>
</dbReference>
<keyword evidence="3" id="KW-1185">Reference proteome</keyword>
<organism evidence="2 3">
    <name type="scientific">Nitratiruptor tergarcus DSM 16512</name>
    <dbReference type="NCBI Taxonomy" id="1069081"/>
    <lineage>
        <taxon>Bacteria</taxon>
        <taxon>Pseudomonadati</taxon>
        <taxon>Campylobacterota</taxon>
        <taxon>Epsilonproteobacteria</taxon>
        <taxon>Nautiliales</taxon>
        <taxon>Nitratiruptoraceae</taxon>
        <taxon>Nitratiruptor</taxon>
    </lineage>
</organism>
<dbReference type="Gene3D" id="3.30.2010.10">
    <property type="entry name" value="Metalloproteases ('zincins'), catalytic domain"/>
    <property type="match status" value="1"/>
</dbReference>
<dbReference type="Proteomes" id="UP000192602">
    <property type="component" value="Unassembled WGS sequence"/>
</dbReference>